<dbReference type="Gene3D" id="3.30.420.10">
    <property type="entry name" value="Ribonuclease H-like superfamily/Ribonuclease H"/>
    <property type="match status" value="1"/>
</dbReference>
<dbReference type="PANTHER" id="PTHR30231">
    <property type="entry name" value="DNA POLYMERASE III SUBUNIT EPSILON"/>
    <property type="match status" value="1"/>
</dbReference>
<evidence type="ECO:0000256" key="2">
    <source>
        <dbReference type="ARBA" id="ARBA00022801"/>
    </source>
</evidence>
<organism evidence="5 6">
    <name type="scientific">Pseudoalteromonas caenipelagi</name>
    <dbReference type="NCBI Taxonomy" id="2726988"/>
    <lineage>
        <taxon>Bacteria</taxon>
        <taxon>Pseudomonadati</taxon>
        <taxon>Pseudomonadota</taxon>
        <taxon>Gammaproteobacteria</taxon>
        <taxon>Alteromonadales</taxon>
        <taxon>Pseudoalteromonadaceae</taxon>
        <taxon>Pseudoalteromonas</taxon>
    </lineage>
</organism>
<dbReference type="InterPro" id="IPR036397">
    <property type="entry name" value="RNaseH_sf"/>
</dbReference>
<dbReference type="EMBL" id="JABBPG010000005">
    <property type="protein sequence ID" value="NOU51640.1"/>
    <property type="molecule type" value="Genomic_DNA"/>
</dbReference>
<keyword evidence="1" id="KW-0540">Nuclease</keyword>
<dbReference type="GO" id="GO:0008408">
    <property type="term" value="F:3'-5' exonuclease activity"/>
    <property type="evidence" value="ECO:0007669"/>
    <property type="project" value="TreeGrafter"/>
</dbReference>
<evidence type="ECO:0000313" key="5">
    <source>
        <dbReference type="EMBL" id="NOU51640.1"/>
    </source>
</evidence>
<dbReference type="Pfam" id="PF00929">
    <property type="entry name" value="RNase_T"/>
    <property type="match status" value="1"/>
</dbReference>
<evidence type="ECO:0000256" key="1">
    <source>
        <dbReference type="ARBA" id="ARBA00022722"/>
    </source>
</evidence>
<dbReference type="RefSeq" id="WP_171626690.1">
    <property type="nucleotide sequence ID" value="NZ_JABBPG010000005.1"/>
</dbReference>
<dbReference type="Proteomes" id="UP000586305">
    <property type="component" value="Unassembled WGS sequence"/>
</dbReference>
<protein>
    <submittedName>
        <fullName evidence="5">3'-5' exonuclease</fullName>
    </submittedName>
</protein>
<evidence type="ECO:0000256" key="3">
    <source>
        <dbReference type="ARBA" id="ARBA00022839"/>
    </source>
</evidence>
<dbReference type="SUPFAM" id="SSF53098">
    <property type="entry name" value="Ribonuclease H-like"/>
    <property type="match status" value="1"/>
</dbReference>
<keyword evidence="3 5" id="KW-0269">Exonuclease</keyword>
<feature type="domain" description="Exonuclease" evidence="4">
    <location>
        <begin position="25"/>
        <end position="197"/>
    </location>
</feature>
<dbReference type="GO" id="GO:0005829">
    <property type="term" value="C:cytosol"/>
    <property type="evidence" value="ECO:0007669"/>
    <property type="project" value="TreeGrafter"/>
</dbReference>
<evidence type="ECO:0000313" key="6">
    <source>
        <dbReference type="Proteomes" id="UP000586305"/>
    </source>
</evidence>
<comment type="caution">
    <text evidence="5">The sequence shown here is derived from an EMBL/GenBank/DDBJ whole genome shotgun (WGS) entry which is preliminary data.</text>
</comment>
<reference evidence="5 6" key="1">
    <citation type="submission" date="2020-04" db="EMBL/GenBank/DDBJ databases">
        <title>Pseudoalteromonas caenipelagi sp. nov., isolated from a tidal flat.</title>
        <authorList>
            <person name="Park S."/>
            <person name="Yoon J.-H."/>
        </authorList>
    </citation>
    <scope>NUCLEOTIDE SEQUENCE [LARGE SCALE GENOMIC DNA]</scope>
    <source>
        <strain evidence="5 6">JBTF-M23</strain>
    </source>
</reference>
<keyword evidence="6" id="KW-1185">Reference proteome</keyword>
<name>A0A849VFR8_9GAMM</name>
<dbReference type="SMART" id="SM00479">
    <property type="entry name" value="EXOIII"/>
    <property type="match status" value="1"/>
</dbReference>
<keyword evidence="2" id="KW-0378">Hydrolase</keyword>
<dbReference type="GO" id="GO:0003676">
    <property type="term" value="F:nucleic acid binding"/>
    <property type="evidence" value="ECO:0007669"/>
    <property type="project" value="InterPro"/>
</dbReference>
<dbReference type="PANTHER" id="PTHR30231:SF4">
    <property type="entry name" value="PROTEIN NEN2"/>
    <property type="match status" value="1"/>
</dbReference>
<dbReference type="InterPro" id="IPR012337">
    <property type="entry name" value="RNaseH-like_sf"/>
</dbReference>
<dbReference type="GO" id="GO:0006259">
    <property type="term" value="P:DNA metabolic process"/>
    <property type="evidence" value="ECO:0007669"/>
    <property type="project" value="UniProtKB-ARBA"/>
</dbReference>
<accession>A0A849VFR8</accession>
<gene>
    <name evidence="5" type="ORF">HG263_13980</name>
</gene>
<sequence length="207" mass="23373">MFVKRWWQKVYKQFQLKQYEFEALNYLVVDIELTGLDVKQSEIVSIAWLAIEAGRIDLHSAQYHVHKDVKALEQSPIYHGIDESMLKDGASLEHIMCNLSQALDKKVLVCHSALDWPFIKQASAMTSISVEPLCMVDTMAIEKKRLLSCGQPIAGDSLTLASCRKRYQLPDYQTHHALTDALATAELLLAQVNAMNAGKRIKLADLM</sequence>
<dbReference type="InterPro" id="IPR013520">
    <property type="entry name" value="Ribonucl_H"/>
</dbReference>
<evidence type="ECO:0000259" key="4">
    <source>
        <dbReference type="SMART" id="SM00479"/>
    </source>
</evidence>
<dbReference type="CDD" id="cd06127">
    <property type="entry name" value="DEDDh"/>
    <property type="match status" value="1"/>
</dbReference>
<proteinExistence type="predicted"/>
<dbReference type="AlphaFoldDB" id="A0A849VFR8"/>